<accession>A0A7X4HHC3</accession>
<evidence type="ECO:0000256" key="4">
    <source>
        <dbReference type="SAM" id="SignalP"/>
    </source>
</evidence>
<dbReference type="PANTHER" id="PTHR45586:SF1">
    <property type="entry name" value="LIPOPOLYSACCHARIDE ASSEMBLY PROTEIN B"/>
    <property type="match status" value="1"/>
</dbReference>
<dbReference type="InterPro" id="IPR011990">
    <property type="entry name" value="TPR-like_helical_dom_sf"/>
</dbReference>
<dbReference type="PANTHER" id="PTHR45586">
    <property type="entry name" value="TPR REPEAT-CONTAINING PROTEIN PA4667"/>
    <property type="match status" value="1"/>
</dbReference>
<gene>
    <name evidence="5" type="primary">pilW</name>
    <name evidence="5" type="ORF">GTP77_28640</name>
</gene>
<feature type="chain" id="PRO_5030811560" evidence="4">
    <location>
        <begin position="32"/>
        <end position="274"/>
    </location>
</feature>
<dbReference type="Pfam" id="PF13432">
    <property type="entry name" value="TPR_16"/>
    <property type="match status" value="1"/>
</dbReference>
<dbReference type="InterPro" id="IPR019734">
    <property type="entry name" value="TPR_rpt"/>
</dbReference>
<evidence type="ECO:0000313" key="5">
    <source>
        <dbReference type="EMBL" id="MYN11286.1"/>
    </source>
</evidence>
<feature type="repeat" description="TPR" evidence="3">
    <location>
        <begin position="157"/>
        <end position="190"/>
    </location>
</feature>
<dbReference type="Pfam" id="PF13424">
    <property type="entry name" value="TPR_12"/>
    <property type="match status" value="1"/>
</dbReference>
<keyword evidence="4" id="KW-0732">Signal</keyword>
<feature type="repeat" description="TPR" evidence="3">
    <location>
        <begin position="53"/>
        <end position="86"/>
    </location>
</feature>
<dbReference type="SMART" id="SM00028">
    <property type="entry name" value="TPR"/>
    <property type="match status" value="4"/>
</dbReference>
<dbReference type="EMBL" id="WWCU01000064">
    <property type="protein sequence ID" value="MYN11286.1"/>
    <property type="molecule type" value="Genomic_DNA"/>
</dbReference>
<organism evidence="5 6">
    <name type="scientific">Pseudoduganella aquatica</name>
    <dbReference type="NCBI Taxonomy" id="2660641"/>
    <lineage>
        <taxon>Bacteria</taxon>
        <taxon>Pseudomonadati</taxon>
        <taxon>Pseudomonadota</taxon>
        <taxon>Betaproteobacteria</taxon>
        <taxon>Burkholderiales</taxon>
        <taxon>Oxalobacteraceae</taxon>
        <taxon>Telluria group</taxon>
        <taxon>Pseudoduganella</taxon>
    </lineage>
</organism>
<name>A0A7X4HHC3_9BURK</name>
<feature type="repeat" description="TPR" evidence="3">
    <location>
        <begin position="87"/>
        <end position="120"/>
    </location>
</feature>
<dbReference type="SUPFAM" id="SSF48452">
    <property type="entry name" value="TPR-like"/>
    <property type="match status" value="1"/>
</dbReference>
<dbReference type="NCBIfam" id="TIGR02521">
    <property type="entry name" value="type_IV_pilW"/>
    <property type="match status" value="1"/>
</dbReference>
<keyword evidence="1" id="KW-0677">Repeat</keyword>
<dbReference type="AlphaFoldDB" id="A0A7X4HHC3"/>
<keyword evidence="6" id="KW-1185">Reference proteome</keyword>
<dbReference type="InterPro" id="IPR051012">
    <property type="entry name" value="CellSynth/LPSAsmb/PSIAsmb"/>
</dbReference>
<evidence type="ECO:0000256" key="2">
    <source>
        <dbReference type="ARBA" id="ARBA00022803"/>
    </source>
</evidence>
<protein>
    <submittedName>
        <fullName evidence="5">Type IV pilus biogenesis/stability protein PilW</fullName>
    </submittedName>
</protein>
<keyword evidence="2 3" id="KW-0802">TPR repeat</keyword>
<dbReference type="Proteomes" id="UP000450676">
    <property type="component" value="Unassembled WGS sequence"/>
</dbReference>
<proteinExistence type="predicted"/>
<feature type="signal peptide" evidence="4">
    <location>
        <begin position="1"/>
        <end position="31"/>
    </location>
</feature>
<dbReference type="PROSITE" id="PS50005">
    <property type="entry name" value="TPR"/>
    <property type="match status" value="3"/>
</dbReference>
<evidence type="ECO:0000313" key="6">
    <source>
        <dbReference type="Proteomes" id="UP000450676"/>
    </source>
</evidence>
<dbReference type="RefSeq" id="WP_161075554.1">
    <property type="nucleotide sequence ID" value="NZ_CP086370.1"/>
</dbReference>
<reference evidence="5 6" key="1">
    <citation type="submission" date="2019-12" db="EMBL/GenBank/DDBJ databases">
        <title>Novel species isolated from a subtropical stream in China.</title>
        <authorList>
            <person name="Lu H."/>
        </authorList>
    </citation>
    <scope>NUCLEOTIDE SEQUENCE [LARGE SCALE GENOMIC DNA]</scope>
    <source>
        <strain evidence="5 6">FT127W</strain>
    </source>
</reference>
<evidence type="ECO:0000256" key="3">
    <source>
        <dbReference type="PROSITE-ProRule" id="PRU00339"/>
    </source>
</evidence>
<dbReference type="InterPro" id="IPR013360">
    <property type="entry name" value="Pilus_4_PilW"/>
</dbReference>
<sequence>MTVLAHRCLLRLAALGLAGLLCGCASTSAPAPGQSGKAELATASDQTAAQKRAEIRMQLAIGYYQQGQYAVALDEIKKALAAEPEKVDAYAMRALIYMAMDERELAEDNFVRALKMAPDNPEVNNNYGSFLCRHGRVAESFKYFDAALAVRNYQSPADAYNNAGNCALKLKDNSTAEKYLLPALKIAPDVPATNANLARIYYERRDYVRAGFFITRLGKLAKMDSLSADVLWLAIRVQHKLGDTGAESAWVTQLRRHHTGSPEYAAYQRGAFDE</sequence>
<dbReference type="PROSITE" id="PS51257">
    <property type="entry name" value="PROKAR_LIPOPROTEIN"/>
    <property type="match status" value="1"/>
</dbReference>
<evidence type="ECO:0000256" key="1">
    <source>
        <dbReference type="ARBA" id="ARBA00022737"/>
    </source>
</evidence>
<dbReference type="Gene3D" id="1.25.40.10">
    <property type="entry name" value="Tetratricopeptide repeat domain"/>
    <property type="match status" value="1"/>
</dbReference>
<comment type="caution">
    <text evidence="5">The sequence shown here is derived from an EMBL/GenBank/DDBJ whole genome shotgun (WGS) entry which is preliminary data.</text>
</comment>